<evidence type="ECO:0000313" key="1">
    <source>
        <dbReference type="EMBL" id="CAH1977083.1"/>
    </source>
</evidence>
<reference evidence="1" key="1">
    <citation type="submission" date="2022-03" db="EMBL/GenBank/DDBJ databases">
        <authorList>
            <person name="Sayadi A."/>
        </authorList>
    </citation>
    <scope>NUCLEOTIDE SEQUENCE</scope>
</reference>
<comment type="caution">
    <text evidence="1">The sequence shown here is derived from an EMBL/GenBank/DDBJ whole genome shotgun (WGS) entry which is preliminary data.</text>
</comment>
<accession>A0A9P0KTL0</accession>
<dbReference type="AlphaFoldDB" id="A0A9P0KTL0"/>
<proteinExistence type="predicted"/>
<gene>
    <name evidence="1" type="ORF">ACAOBT_LOCUS12443</name>
</gene>
<evidence type="ECO:0000313" key="2">
    <source>
        <dbReference type="Proteomes" id="UP001152888"/>
    </source>
</evidence>
<keyword evidence="2" id="KW-1185">Reference proteome</keyword>
<dbReference type="EMBL" id="CAKOFQ010006853">
    <property type="protein sequence ID" value="CAH1977083.1"/>
    <property type="molecule type" value="Genomic_DNA"/>
</dbReference>
<organism evidence="1 2">
    <name type="scientific">Acanthoscelides obtectus</name>
    <name type="common">Bean weevil</name>
    <name type="synonym">Bruchus obtectus</name>
    <dbReference type="NCBI Taxonomy" id="200917"/>
    <lineage>
        <taxon>Eukaryota</taxon>
        <taxon>Metazoa</taxon>
        <taxon>Ecdysozoa</taxon>
        <taxon>Arthropoda</taxon>
        <taxon>Hexapoda</taxon>
        <taxon>Insecta</taxon>
        <taxon>Pterygota</taxon>
        <taxon>Neoptera</taxon>
        <taxon>Endopterygota</taxon>
        <taxon>Coleoptera</taxon>
        <taxon>Polyphaga</taxon>
        <taxon>Cucujiformia</taxon>
        <taxon>Chrysomeloidea</taxon>
        <taxon>Chrysomelidae</taxon>
        <taxon>Bruchinae</taxon>
        <taxon>Bruchini</taxon>
        <taxon>Acanthoscelides</taxon>
    </lineage>
</organism>
<name>A0A9P0KTL0_ACAOB</name>
<dbReference type="Proteomes" id="UP001152888">
    <property type="component" value="Unassembled WGS sequence"/>
</dbReference>
<sequence>MSECLLHSLYIRFNLCWNNEVEYIHINRSLQQKLQHAFTGSAKRPAFCRDAVRERRPAEIVERR</sequence>
<protein>
    <submittedName>
        <fullName evidence="1">Uncharacterized protein</fullName>
    </submittedName>
</protein>